<proteinExistence type="predicted"/>
<evidence type="ECO:0008006" key="3">
    <source>
        <dbReference type="Google" id="ProtNLM"/>
    </source>
</evidence>
<dbReference type="PANTHER" id="PTHR33116">
    <property type="entry name" value="REVERSE TRANSCRIPTASE ZINC-BINDING DOMAIN-CONTAINING PROTEIN-RELATED-RELATED"/>
    <property type="match status" value="1"/>
</dbReference>
<evidence type="ECO:0000313" key="1">
    <source>
        <dbReference type="EMBL" id="PWA93881.1"/>
    </source>
</evidence>
<name>A0A2U1Q793_ARTAN</name>
<reference evidence="1 2" key="1">
    <citation type="journal article" date="2018" name="Mol. Plant">
        <title>The genome of Artemisia annua provides insight into the evolution of Asteraceae family and artemisinin biosynthesis.</title>
        <authorList>
            <person name="Shen Q."/>
            <person name="Zhang L."/>
            <person name="Liao Z."/>
            <person name="Wang S."/>
            <person name="Yan T."/>
            <person name="Shi P."/>
            <person name="Liu M."/>
            <person name="Fu X."/>
            <person name="Pan Q."/>
            <person name="Wang Y."/>
            <person name="Lv Z."/>
            <person name="Lu X."/>
            <person name="Zhang F."/>
            <person name="Jiang W."/>
            <person name="Ma Y."/>
            <person name="Chen M."/>
            <person name="Hao X."/>
            <person name="Li L."/>
            <person name="Tang Y."/>
            <person name="Lv G."/>
            <person name="Zhou Y."/>
            <person name="Sun X."/>
            <person name="Brodelius P.E."/>
            <person name="Rose J.K.C."/>
            <person name="Tang K."/>
        </authorList>
    </citation>
    <scope>NUCLEOTIDE SEQUENCE [LARGE SCALE GENOMIC DNA]</scope>
    <source>
        <strain evidence="2">cv. Huhao1</strain>
        <tissue evidence="1">Leaf</tissue>
    </source>
</reference>
<dbReference type="AlphaFoldDB" id="A0A2U1Q793"/>
<comment type="caution">
    <text evidence="1">The sequence shown here is derived from an EMBL/GenBank/DDBJ whole genome shotgun (WGS) entry which is preliminary data.</text>
</comment>
<evidence type="ECO:0000313" key="2">
    <source>
        <dbReference type="Proteomes" id="UP000245207"/>
    </source>
</evidence>
<organism evidence="1 2">
    <name type="scientific">Artemisia annua</name>
    <name type="common">Sweet wormwood</name>
    <dbReference type="NCBI Taxonomy" id="35608"/>
    <lineage>
        <taxon>Eukaryota</taxon>
        <taxon>Viridiplantae</taxon>
        <taxon>Streptophyta</taxon>
        <taxon>Embryophyta</taxon>
        <taxon>Tracheophyta</taxon>
        <taxon>Spermatophyta</taxon>
        <taxon>Magnoliopsida</taxon>
        <taxon>eudicotyledons</taxon>
        <taxon>Gunneridae</taxon>
        <taxon>Pentapetalae</taxon>
        <taxon>asterids</taxon>
        <taxon>campanulids</taxon>
        <taxon>Asterales</taxon>
        <taxon>Asteraceae</taxon>
        <taxon>Asteroideae</taxon>
        <taxon>Anthemideae</taxon>
        <taxon>Artemisiinae</taxon>
        <taxon>Artemisia</taxon>
    </lineage>
</organism>
<gene>
    <name evidence="1" type="ORF">CTI12_AA065350</name>
</gene>
<dbReference type="Proteomes" id="UP000245207">
    <property type="component" value="Unassembled WGS sequence"/>
</dbReference>
<keyword evidence="2" id="KW-1185">Reference proteome</keyword>
<dbReference type="PANTHER" id="PTHR33116:SF78">
    <property type="entry name" value="OS12G0587133 PROTEIN"/>
    <property type="match status" value="1"/>
</dbReference>
<protein>
    <recommendedName>
        <fullName evidence="3">RNA-directed DNA polymerase, eukaryota, Reverse transcriptase zinc-binding domain protein</fullName>
    </recommendedName>
</protein>
<dbReference type="EMBL" id="PKPP01000349">
    <property type="protein sequence ID" value="PWA93881.1"/>
    <property type="molecule type" value="Genomic_DNA"/>
</dbReference>
<sequence>MANVLGCGVAKLPLKYLGVPVGCNMARCSNWDAIVHNFYSKLTQWNARLLSVGGRLSLIKASTDLWVTVIKEIHGHHGGIFDLPLYSSCFSPWSGILSLVKSLNKKGIDLLSLCTRKLENGASIRFWDDVWCGNQPLKVQFGKKETVEFSEMKDAIGILFLGKSMIRSEADY</sequence>
<dbReference type="OrthoDB" id="689430at2759"/>
<accession>A0A2U1Q793</accession>